<dbReference type="GO" id="GO:0005506">
    <property type="term" value="F:iron ion binding"/>
    <property type="evidence" value="ECO:0007669"/>
    <property type="project" value="InterPro"/>
</dbReference>
<dbReference type="PANTHER" id="PTHR46696">
    <property type="entry name" value="P450, PUTATIVE (EUROFUNG)-RELATED"/>
    <property type="match status" value="1"/>
</dbReference>
<dbReference type="InterPro" id="IPR001128">
    <property type="entry name" value="Cyt_P450"/>
</dbReference>
<keyword evidence="2" id="KW-0408">Iron</keyword>
<comment type="caution">
    <text evidence="3">The sequence shown here is derived from an EMBL/GenBank/DDBJ whole genome shotgun (WGS) entry which is preliminary data.</text>
</comment>
<evidence type="ECO:0000256" key="1">
    <source>
        <dbReference type="ARBA" id="ARBA00010617"/>
    </source>
</evidence>
<keyword evidence="2" id="KW-0479">Metal-binding</keyword>
<dbReference type="CDD" id="cd00302">
    <property type="entry name" value="cytochrome_P450"/>
    <property type="match status" value="1"/>
</dbReference>
<proteinExistence type="inferred from homology"/>
<keyword evidence="2" id="KW-0349">Heme</keyword>
<evidence type="ECO:0000313" key="4">
    <source>
        <dbReference type="Proteomes" id="UP001240236"/>
    </source>
</evidence>
<dbReference type="PROSITE" id="PS00086">
    <property type="entry name" value="CYTOCHROME_P450"/>
    <property type="match status" value="1"/>
</dbReference>
<keyword evidence="2" id="KW-0560">Oxidoreductase</keyword>
<dbReference type="PRINTS" id="PR00359">
    <property type="entry name" value="BP450"/>
</dbReference>
<keyword evidence="4" id="KW-1185">Reference proteome</keyword>
<dbReference type="PRINTS" id="PR00385">
    <property type="entry name" value="P450"/>
</dbReference>
<dbReference type="RefSeq" id="WP_307234220.1">
    <property type="nucleotide sequence ID" value="NZ_JAUSUZ010000001.1"/>
</dbReference>
<sequence length="288" mass="31497">MHRIVGEQCEALRRNGSADLSDLSFRVSAGVAAEVIGLTEGRGDLTRRIQRFFDDIPHGTARGLRGMREQSRAIGVNVAFYLRDIRPNVAARRRRRRDDLISHLIDAGRSTMEIMTEIVTYAGAGMVTTREFITVAAWHLFEDDALRTRYPAAGEPERHAILHEILRLEPVVGTISRRTTAPMDLAGRAVPAGTLVDVEVTSVNADPAAAGEQPDTVCPGRDLGAGLSFGDGAHRCPGAHLAIQESDIFLARLFAMPGVRMTRRPEVRIQPMVAAYERTGLRVSVDPA</sequence>
<dbReference type="InterPro" id="IPR036396">
    <property type="entry name" value="Cyt_P450_sf"/>
</dbReference>
<dbReference type="InterPro" id="IPR017972">
    <property type="entry name" value="Cyt_P450_CS"/>
</dbReference>
<organism evidence="3 4">
    <name type="scientific">Catenuloplanes indicus</name>
    <dbReference type="NCBI Taxonomy" id="137267"/>
    <lineage>
        <taxon>Bacteria</taxon>
        <taxon>Bacillati</taxon>
        <taxon>Actinomycetota</taxon>
        <taxon>Actinomycetes</taxon>
        <taxon>Micromonosporales</taxon>
        <taxon>Micromonosporaceae</taxon>
        <taxon>Catenuloplanes</taxon>
    </lineage>
</organism>
<dbReference type="GO" id="GO:0004497">
    <property type="term" value="F:monooxygenase activity"/>
    <property type="evidence" value="ECO:0007669"/>
    <property type="project" value="UniProtKB-KW"/>
</dbReference>
<dbReference type="Proteomes" id="UP001240236">
    <property type="component" value="Unassembled WGS sequence"/>
</dbReference>
<dbReference type="GO" id="GO:0020037">
    <property type="term" value="F:heme binding"/>
    <property type="evidence" value="ECO:0007669"/>
    <property type="project" value="InterPro"/>
</dbReference>
<keyword evidence="2" id="KW-0503">Monooxygenase</keyword>
<gene>
    <name evidence="3" type="ORF">J2S42_000197</name>
</gene>
<dbReference type="AlphaFoldDB" id="A0AAE4AWT8"/>
<protein>
    <submittedName>
        <fullName evidence="3">Cytochrome P450</fullName>
    </submittedName>
</protein>
<evidence type="ECO:0000256" key="2">
    <source>
        <dbReference type="RuleBase" id="RU000461"/>
    </source>
</evidence>
<reference evidence="3 4" key="1">
    <citation type="submission" date="2023-07" db="EMBL/GenBank/DDBJ databases">
        <title>Sequencing the genomes of 1000 actinobacteria strains.</title>
        <authorList>
            <person name="Klenk H.-P."/>
        </authorList>
    </citation>
    <scope>NUCLEOTIDE SEQUENCE [LARGE SCALE GENOMIC DNA]</scope>
    <source>
        <strain evidence="3 4">DSM 44709</strain>
    </source>
</reference>
<dbReference type="GO" id="GO:0016705">
    <property type="term" value="F:oxidoreductase activity, acting on paired donors, with incorporation or reduction of molecular oxygen"/>
    <property type="evidence" value="ECO:0007669"/>
    <property type="project" value="InterPro"/>
</dbReference>
<dbReference type="SUPFAM" id="SSF48264">
    <property type="entry name" value="Cytochrome P450"/>
    <property type="match status" value="1"/>
</dbReference>
<dbReference type="EMBL" id="JAUSUZ010000001">
    <property type="protein sequence ID" value="MDQ0363528.1"/>
    <property type="molecule type" value="Genomic_DNA"/>
</dbReference>
<evidence type="ECO:0000313" key="3">
    <source>
        <dbReference type="EMBL" id="MDQ0363528.1"/>
    </source>
</evidence>
<accession>A0AAE4AWT8</accession>
<dbReference type="InterPro" id="IPR002397">
    <property type="entry name" value="Cyt_P450_B"/>
</dbReference>
<name>A0AAE4AWT8_9ACTN</name>
<dbReference type="PANTHER" id="PTHR46696:SF1">
    <property type="entry name" value="CYTOCHROME P450 YJIB-RELATED"/>
    <property type="match status" value="1"/>
</dbReference>
<comment type="similarity">
    <text evidence="1 2">Belongs to the cytochrome P450 family.</text>
</comment>
<dbReference type="Gene3D" id="1.10.630.10">
    <property type="entry name" value="Cytochrome P450"/>
    <property type="match status" value="1"/>
</dbReference>
<dbReference type="Pfam" id="PF00067">
    <property type="entry name" value="p450"/>
    <property type="match status" value="1"/>
</dbReference>